<keyword evidence="2" id="KW-1185">Reference proteome</keyword>
<organism evidence="1 2">
    <name type="scientific">Araneus ventricosus</name>
    <name type="common">Orbweaver spider</name>
    <name type="synonym">Epeira ventricosa</name>
    <dbReference type="NCBI Taxonomy" id="182803"/>
    <lineage>
        <taxon>Eukaryota</taxon>
        <taxon>Metazoa</taxon>
        <taxon>Ecdysozoa</taxon>
        <taxon>Arthropoda</taxon>
        <taxon>Chelicerata</taxon>
        <taxon>Arachnida</taxon>
        <taxon>Araneae</taxon>
        <taxon>Araneomorphae</taxon>
        <taxon>Entelegynae</taxon>
        <taxon>Araneoidea</taxon>
        <taxon>Araneidae</taxon>
        <taxon>Araneus</taxon>
    </lineage>
</organism>
<name>A0A4Y2L7S6_ARAVE</name>
<dbReference type="AlphaFoldDB" id="A0A4Y2L7S6"/>
<reference evidence="1 2" key="1">
    <citation type="journal article" date="2019" name="Sci. Rep.">
        <title>Orb-weaving spider Araneus ventricosus genome elucidates the spidroin gene catalogue.</title>
        <authorList>
            <person name="Kono N."/>
            <person name="Nakamura H."/>
            <person name="Ohtoshi R."/>
            <person name="Moran D.A.P."/>
            <person name="Shinohara A."/>
            <person name="Yoshida Y."/>
            <person name="Fujiwara M."/>
            <person name="Mori M."/>
            <person name="Tomita M."/>
            <person name="Arakawa K."/>
        </authorList>
    </citation>
    <scope>NUCLEOTIDE SEQUENCE [LARGE SCALE GENOMIC DNA]</scope>
</reference>
<evidence type="ECO:0000313" key="2">
    <source>
        <dbReference type="Proteomes" id="UP000499080"/>
    </source>
</evidence>
<accession>A0A4Y2L7S6</accession>
<evidence type="ECO:0000313" key="1">
    <source>
        <dbReference type="EMBL" id="GBN09867.1"/>
    </source>
</evidence>
<proteinExistence type="predicted"/>
<gene>
    <name evidence="1" type="ORF">AVEN_26134_1</name>
</gene>
<dbReference type="Proteomes" id="UP000499080">
    <property type="component" value="Unassembled WGS sequence"/>
</dbReference>
<dbReference type="EMBL" id="BGPR01005401">
    <property type="protein sequence ID" value="GBN09867.1"/>
    <property type="molecule type" value="Genomic_DNA"/>
</dbReference>
<comment type="caution">
    <text evidence="1">The sequence shown here is derived from an EMBL/GenBank/DDBJ whole genome shotgun (WGS) entry which is preliminary data.</text>
</comment>
<protein>
    <submittedName>
        <fullName evidence="1">Uncharacterized protein</fullName>
    </submittedName>
</protein>
<sequence length="93" mass="10094">MDKVRLLPSGVQGLVPTEAALSSFTSLGPCLNPLDELPRVFFHEKLLSFSSKKDQHPVLLKQLGLETIHNIPLGAVRIFTDGSKNDSVTPVVS</sequence>